<keyword evidence="3" id="KW-0540">Nuclease</keyword>
<dbReference type="GO" id="GO:0004519">
    <property type="term" value="F:endonuclease activity"/>
    <property type="evidence" value="ECO:0007669"/>
    <property type="project" value="UniProtKB-KW"/>
</dbReference>
<evidence type="ECO:0000256" key="1">
    <source>
        <dbReference type="ARBA" id="ARBA00022679"/>
    </source>
</evidence>
<dbReference type="Proteomes" id="UP000530263">
    <property type="component" value="Unassembled WGS sequence"/>
</dbReference>
<keyword evidence="8" id="KW-1185">Reference proteome</keyword>
<dbReference type="PANTHER" id="PTHR41694:SF3">
    <property type="entry name" value="RNA-DIRECTED DNA POLYMERASE-RELATED"/>
    <property type="match status" value="1"/>
</dbReference>
<evidence type="ECO:0000256" key="6">
    <source>
        <dbReference type="ARBA" id="ARBA00022918"/>
    </source>
</evidence>
<feature type="non-terminal residue" evidence="7">
    <location>
        <position position="109"/>
    </location>
</feature>
<keyword evidence="5" id="KW-0378">Hydrolase</keyword>
<evidence type="ECO:0000313" key="8">
    <source>
        <dbReference type="Proteomes" id="UP000530263"/>
    </source>
</evidence>
<dbReference type="GO" id="GO:0016787">
    <property type="term" value="F:hydrolase activity"/>
    <property type="evidence" value="ECO:0007669"/>
    <property type="project" value="UniProtKB-KW"/>
</dbReference>
<evidence type="ECO:0000256" key="2">
    <source>
        <dbReference type="ARBA" id="ARBA00022695"/>
    </source>
</evidence>
<dbReference type="EMBL" id="VYZG01002240">
    <property type="protein sequence ID" value="NWQ82382.1"/>
    <property type="molecule type" value="Genomic_DNA"/>
</dbReference>
<dbReference type="AlphaFoldDB" id="A0A7K4SBG2"/>
<proteinExistence type="predicted"/>
<dbReference type="GO" id="GO:0003964">
    <property type="term" value="F:RNA-directed DNA polymerase activity"/>
    <property type="evidence" value="ECO:0007669"/>
    <property type="project" value="UniProtKB-KW"/>
</dbReference>
<evidence type="ECO:0000256" key="4">
    <source>
        <dbReference type="ARBA" id="ARBA00022759"/>
    </source>
</evidence>
<dbReference type="Gene3D" id="3.30.420.10">
    <property type="entry name" value="Ribonuclease H-like superfamily/Ribonuclease H"/>
    <property type="match status" value="1"/>
</dbReference>
<evidence type="ECO:0000256" key="5">
    <source>
        <dbReference type="ARBA" id="ARBA00022801"/>
    </source>
</evidence>
<gene>
    <name evidence="7" type="primary">Hervk_2</name>
    <name evidence="7" type="ORF">COLPIC_R13986</name>
</gene>
<dbReference type="OrthoDB" id="9395371at2759"/>
<protein>
    <submittedName>
        <fullName evidence="7">PO113 protein</fullName>
    </submittedName>
</protein>
<keyword evidence="4" id="KW-0255">Endonuclease</keyword>
<reference evidence="7 8" key="1">
    <citation type="submission" date="2019-09" db="EMBL/GenBank/DDBJ databases">
        <title>Bird 10,000 Genomes (B10K) Project - Family phase.</title>
        <authorList>
            <person name="Zhang G."/>
        </authorList>
    </citation>
    <scope>NUCLEOTIDE SEQUENCE [LARGE SCALE GENOMIC DNA]</scope>
    <source>
        <strain evidence="7">B10K-DU-021-26</strain>
        <tissue evidence="7">Mixed tissue sample</tissue>
    </source>
</reference>
<dbReference type="InterPro" id="IPR012337">
    <property type="entry name" value="RNaseH-like_sf"/>
</dbReference>
<dbReference type="SUPFAM" id="SSF53098">
    <property type="entry name" value="Ribonuclease H-like"/>
    <property type="match status" value="1"/>
</dbReference>
<comment type="caution">
    <text evidence="7">The sequence shown here is derived from an EMBL/GenBank/DDBJ whole genome shotgun (WGS) entry which is preliminary data.</text>
</comment>
<keyword evidence="6" id="KW-0695">RNA-directed DNA polymerase</keyword>
<sequence length="109" mass="12389">SQNNWIMPSKRSEAPLPNAVTAFTNAGKKSRRAVVTWLSEGVWHHRIPPAMQGDSLQTLELAAVVWTVLQWHDQGLNIVNDSLYVAGVLQRIEDARLKEIKNPRLYELF</sequence>
<evidence type="ECO:0000256" key="3">
    <source>
        <dbReference type="ARBA" id="ARBA00022722"/>
    </source>
</evidence>
<organism evidence="7 8">
    <name type="scientific">Columbina picui</name>
    <name type="common">Picui ground-dove</name>
    <dbReference type="NCBI Taxonomy" id="115618"/>
    <lineage>
        <taxon>Eukaryota</taxon>
        <taxon>Metazoa</taxon>
        <taxon>Chordata</taxon>
        <taxon>Craniata</taxon>
        <taxon>Vertebrata</taxon>
        <taxon>Euteleostomi</taxon>
        <taxon>Archelosauria</taxon>
        <taxon>Archosauria</taxon>
        <taxon>Dinosauria</taxon>
        <taxon>Saurischia</taxon>
        <taxon>Theropoda</taxon>
        <taxon>Coelurosauria</taxon>
        <taxon>Aves</taxon>
        <taxon>Neognathae</taxon>
        <taxon>Neoaves</taxon>
        <taxon>Columbimorphae</taxon>
        <taxon>Columbiformes</taxon>
        <taxon>Columbidae</taxon>
        <taxon>Columbina</taxon>
    </lineage>
</organism>
<dbReference type="PANTHER" id="PTHR41694">
    <property type="entry name" value="ENDOGENOUS RETROVIRUS GROUP K MEMBER POL PROTEIN"/>
    <property type="match status" value="1"/>
</dbReference>
<keyword evidence="1" id="KW-0808">Transferase</keyword>
<evidence type="ECO:0000313" key="7">
    <source>
        <dbReference type="EMBL" id="NWQ82382.1"/>
    </source>
</evidence>
<name>A0A7K4SBG2_COLPI</name>
<dbReference type="InterPro" id="IPR036397">
    <property type="entry name" value="RNaseH_sf"/>
</dbReference>
<dbReference type="GO" id="GO:0035613">
    <property type="term" value="F:RNA stem-loop binding"/>
    <property type="evidence" value="ECO:0007669"/>
    <property type="project" value="TreeGrafter"/>
</dbReference>
<keyword evidence="2" id="KW-0548">Nucleotidyltransferase</keyword>
<feature type="non-terminal residue" evidence="7">
    <location>
        <position position="1"/>
    </location>
</feature>
<accession>A0A7K4SBG2</accession>